<dbReference type="Proteomes" id="UP000182827">
    <property type="component" value="Unassembled WGS sequence"/>
</dbReference>
<proteinExistence type="predicted"/>
<gene>
    <name evidence="2" type="ORF">SAMN05444586_100759</name>
</gene>
<protein>
    <submittedName>
        <fullName evidence="2">Uncharacterized protein</fullName>
    </submittedName>
</protein>
<name>A0A1I6SED3_9GAMM</name>
<evidence type="ECO:0000313" key="2">
    <source>
        <dbReference type="EMBL" id="SFS75263.1"/>
    </source>
</evidence>
<reference evidence="3" key="1">
    <citation type="submission" date="2016-10" db="EMBL/GenBank/DDBJ databases">
        <authorList>
            <person name="Varghese N."/>
            <person name="Submissions S."/>
        </authorList>
    </citation>
    <scope>NUCLEOTIDE SEQUENCE [LARGE SCALE GENOMIC DNA]</scope>
    <source>
        <strain evidence="3">ANC 5076</strain>
    </source>
</reference>
<keyword evidence="3" id="KW-1185">Reference proteome</keyword>
<dbReference type="AlphaFoldDB" id="A0A1I6SED3"/>
<accession>A0A1I6SED3</accession>
<evidence type="ECO:0000313" key="3">
    <source>
        <dbReference type="Proteomes" id="UP000182827"/>
    </source>
</evidence>
<feature type="region of interest" description="Disordered" evidence="1">
    <location>
        <begin position="1"/>
        <end position="21"/>
    </location>
</feature>
<dbReference type="EMBL" id="FOZU01000007">
    <property type="protein sequence ID" value="SFS75263.1"/>
    <property type="molecule type" value="Genomic_DNA"/>
</dbReference>
<evidence type="ECO:0000256" key="1">
    <source>
        <dbReference type="SAM" id="MobiDB-lite"/>
    </source>
</evidence>
<sequence>MTGKVKNTTGENEFAESTQPVKVQWSTLKLEQVQFNEPHEFE</sequence>
<organism evidence="2 3">
    <name type="scientific">Acinetobacter bohemicus</name>
    <dbReference type="NCBI Taxonomy" id="1435036"/>
    <lineage>
        <taxon>Bacteria</taxon>
        <taxon>Pseudomonadati</taxon>
        <taxon>Pseudomonadota</taxon>
        <taxon>Gammaproteobacteria</taxon>
        <taxon>Moraxellales</taxon>
        <taxon>Moraxellaceae</taxon>
        <taxon>Acinetobacter</taxon>
    </lineage>
</organism>